<dbReference type="EC" id="6.3.5.4" evidence="3"/>
<organism evidence="11 12">
    <name type="scientific">Actinoallomurus spadix</name>
    <dbReference type="NCBI Taxonomy" id="79912"/>
    <lineage>
        <taxon>Bacteria</taxon>
        <taxon>Bacillati</taxon>
        <taxon>Actinomycetota</taxon>
        <taxon>Actinomycetes</taxon>
        <taxon>Streptosporangiales</taxon>
        <taxon>Thermomonosporaceae</taxon>
        <taxon>Actinoallomurus</taxon>
    </lineage>
</organism>
<dbReference type="PANTHER" id="PTHR43284">
    <property type="entry name" value="ASPARAGINE SYNTHETASE (GLUTAMINE-HYDROLYZING)"/>
    <property type="match status" value="1"/>
</dbReference>
<dbReference type="PANTHER" id="PTHR43284:SF1">
    <property type="entry name" value="ASPARAGINE SYNTHETASE"/>
    <property type="match status" value="1"/>
</dbReference>
<dbReference type="InterPro" id="IPR019794">
    <property type="entry name" value="Peroxidases_AS"/>
</dbReference>
<evidence type="ECO:0000256" key="1">
    <source>
        <dbReference type="ARBA" id="ARBA00005187"/>
    </source>
</evidence>
<evidence type="ECO:0000256" key="4">
    <source>
        <dbReference type="ARBA" id="ARBA00022741"/>
    </source>
</evidence>
<dbReference type="InterPro" id="IPR001962">
    <property type="entry name" value="Asn_synthase"/>
</dbReference>
<dbReference type="Proteomes" id="UP001501822">
    <property type="component" value="Unassembled WGS sequence"/>
</dbReference>
<keyword evidence="6" id="KW-0061">Asparagine biosynthesis</keyword>
<evidence type="ECO:0000313" key="12">
    <source>
        <dbReference type="Proteomes" id="UP001501822"/>
    </source>
</evidence>
<dbReference type="InterPro" id="IPR051786">
    <property type="entry name" value="ASN_synthetase/amidase"/>
</dbReference>
<evidence type="ECO:0000256" key="6">
    <source>
        <dbReference type="ARBA" id="ARBA00022888"/>
    </source>
</evidence>
<dbReference type="EMBL" id="BAAABM010000029">
    <property type="protein sequence ID" value="GAA0341365.1"/>
    <property type="molecule type" value="Genomic_DNA"/>
</dbReference>
<dbReference type="Gene3D" id="3.40.50.620">
    <property type="entry name" value="HUPs"/>
    <property type="match status" value="1"/>
</dbReference>
<dbReference type="Pfam" id="PF13522">
    <property type="entry name" value="GATase_6"/>
    <property type="match status" value="1"/>
</dbReference>
<accession>A0ABP3GEW9</accession>
<comment type="similarity">
    <text evidence="2">Belongs to the asparagine synthetase family.</text>
</comment>
<keyword evidence="4" id="KW-0547">Nucleotide-binding</keyword>
<gene>
    <name evidence="11" type="ORF">GCM10010151_33630</name>
</gene>
<keyword evidence="6" id="KW-0028">Amino-acid biosynthesis</keyword>
<comment type="caution">
    <text evidence="11">The sequence shown here is derived from an EMBL/GenBank/DDBJ whole genome shotgun (WGS) entry which is preliminary data.</text>
</comment>
<dbReference type="RefSeq" id="WP_252798594.1">
    <property type="nucleotide sequence ID" value="NZ_BAAABM010000029.1"/>
</dbReference>
<feature type="region of interest" description="Disordered" evidence="9">
    <location>
        <begin position="592"/>
        <end position="613"/>
    </location>
</feature>
<dbReference type="Pfam" id="PF00733">
    <property type="entry name" value="Asn_synthase"/>
    <property type="match status" value="1"/>
</dbReference>
<reference evidence="12" key="1">
    <citation type="journal article" date="2019" name="Int. J. Syst. Evol. Microbiol.">
        <title>The Global Catalogue of Microorganisms (GCM) 10K type strain sequencing project: providing services to taxonomists for standard genome sequencing and annotation.</title>
        <authorList>
            <consortium name="The Broad Institute Genomics Platform"/>
            <consortium name="The Broad Institute Genome Sequencing Center for Infectious Disease"/>
            <person name="Wu L."/>
            <person name="Ma J."/>
        </authorList>
    </citation>
    <scope>NUCLEOTIDE SEQUENCE [LARGE SCALE GENOMIC DNA]</scope>
    <source>
        <strain evidence="12">JCM 3146</strain>
    </source>
</reference>
<dbReference type="InterPro" id="IPR033738">
    <property type="entry name" value="AsnB_N"/>
</dbReference>
<dbReference type="InterPro" id="IPR014729">
    <property type="entry name" value="Rossmann-like_a/b/a_fold"/>
</dbReference>
<dbReference type="SUPFAM" id="SSF56235">
    <property type="entry name" value="N-terminal nucleophile aminohydrolases (Ntn hydrolases)"/>
    <property type="match status" value="1"/>
</dbReference>
<evidence type="ECO:0000256" key="7">
    <source>
        <dbReference type="ARBA" id="ARBA00022962"/>
    </source>
</evidence>
<dbReference type="SUPFAM" id="SSF52402">
    <property type="entry name" value="Adenine nucleotide alpha hydrolases-like"/>
    <property type="match status" value="1"/>
</dbReference>
<evidence type="ECO:0000256" key="9">
    <source>
        <dbReference type="SAM" id="MobiDB-lite"/>
    </source>
</evidence>
<comment type="catalytic activity">
    <reaction evidence="8">
        <text>L-aspartate + L-glutamine + ATP + H2O = L-asparagine + L-glutamate + AMP + diphosphate + H(+)</text>
        <dbReference type="Rhea" id="RHEA:12228"/>
        <dbReference type="ChEBI" id="CHEBI:15377"/>
        <dbReference type="ChEBI" id="CHEBI:15378"/>
        <dbReference type="ChEBI" id="CHEBI:29985"/>
        <dbReference type="ChEBI" id="CHEBI:29991"/>
        <dbReference type="ChEBI" id="CHEBI:30616"/>
        <dbReference type="ChEBI" id="CHEBI:33019"/>
        <dbReference type="ChEBI" id="CHEBI:58048"/>
        <dbReference type="ChEBI" id="CHEBI:58359"/>
        <dbReference type="ChEBI" id="CHEBI:456215"/>
        <dbReference type="EC" id="6.3.5.4"/>
    </reaction>
</comment>
<evidence type="ECO:0000256" key="3">
    <source>
        <dbReference type="ARBA" id="ARBA00012737"/>
    </source>
</evidence>
<keyword evidence="12" id="KW-1185">Reference proteome</keyword>
<feature type="domain" description="Glutamine amidotransferase type-2" evidence="10">
    <location>
        <begin position="2"/>
        <end position="216"/>
    </location>
</feature>
<dbReference type="PIRSF" id="PIRSF001589">
    <property type="entry name" value="Asn_synthetase_glu-h"/>
    <property type="match status" value="1"/>
</dbReference>
<dbReference type="Gene3D" id="3.60.20.10">
    <property type="entry name" value="Glutamine Phosphoribosylpyrophosphate, subunit 1, domain 1"/>
    <property type="match status" value="1"/>
</dbReference>
<keyword evidence="7" id="KW-0315">Glutamine amidotransferase</keyword>
<dbReference type="InterPro" id="IPR017932">
    <property type="entry name" value="GATase_2_dom"/>
</dbReference>
<protein>
    <recommendedName>
        <fullName evidence="3">asparagine synthase (glutamine-hydrolyzing)</fullName>
        <ecNumber evidence="3">6.3.5.4</ecNumber>
    </recommendedName>
</protein>
<proteinExistence type="inferred from homology"/>
<dbReference type="InterPro" id="IPR006426">
    <property type="entry name" value="Asn_synth_AEB"/>
</dbReference>
<evidence type="ECO:0000256" key="5">
    <source>
        <dbReference type="ARBA" id="ARBA00022840"/>
    </source>
</evidence>
<dbReference type="CDD" id="cd01991">
    <property type="entry name" value="Asn_synthase_B_C"/>
    <property type="match status" value="1"/>
</dbReference>
<dbReference type="PROSITE" id="PS00436">
    <property type="entry name" value="PEROXIDASE_2"/>
    <property type="match status" value="1"/>
</dbReference>
<evidence type="ECO:0000259" key="10">
    <source>
        <dbReference type="PROSITE" id="PS51278"/>
    </source>
</evidence>
<dbReference type="PROSITE" id="PS51278">
    <property type="entry name" value="GATASE_TYPE_2"/>
    <property type="match status" value="1"/>
</dbReference>
<name>A0ABP3GEW9_9ACTN</name>
<comment type="pathway">
    <text evidence="1">Amino-acid biosynthesis; L-asparagine biosynthesis; L-asparagine from L-aspartate (L-Gln route): step 1/1.</text>
</comment>
<evidence type="ECO:0000256" key="2">
    <source>
        <dbReference type="ARBA" id="ARBA00005752"/>
    </source>
</evidence>
<dbReference type="InterPro" id="IPR029055">
    <property type="entry name" value="Ntn_hydrolases_N"/>
</dbReference>
<evidence type="ECO:0000256" key="8">
    <source>
        <dbReference type="ARBA" id="ARBA00048741"/>
    </source>
</evidence>
<evidence type="ECO:0000313" key="11">
    <source>
        <dbReference type="EMBL" id="GAA0341365.1"/>
    </source>
</evidence>
<sequence length="613" mass="67459">MCGIAGFVSLDGPRDRDRLAALGARMTAALRHRGPDGDGVHVSADGRVMLGATRLAVRDLSDAGGQPMHSPDGRVTLVYNGELYRDRNPAGARAWPLRGGCDTEEFLRVVYERSEAALPGLDGMFAAAWHDLRTGRVVLARDHFGVKPLVWARADGGLLFASEIGALLASGLLAAAVEPLTFLHRAYVRMDAVDDGTWIAGVNSLEPAHILVVDPRDASVRRRRYWAPTAGEEPVAPEVLRAAFHDAVAIRRPSDVPMAAVVSGGVDSSAVFGALRRLDCDVAPYVVRYEGADEGQNEDVPYAVEVARRGGREPVLCDIRVDDVAALGARLAPHLQRPFLHGAELALFRTYERIAADRRTVVFSGHGSDELWGYQEGRYFPIADPARPIDTHGEYYLRTRLYRDERPGWHRMLDALAVQLGVAERDITDLVWERTLAPYRDLETLDPHKRGRHHLMRRFLVYVNEMVDACSSAFSLEDRPAFQDVTLAGIAFGMPEHVKNRKGPGPVKPFLKQAVRHLLPDGVLNRPKKGFPSPGDPAFRDRLVALVRDTGLPYDLRLDETLLGELGIGELMFLFSARVWLDGLRARPAGTAPIRVSSHRQGGQGRVEASDPR</sequence>
<dbReference type="CDD" id="cd00712">
    <property type="entry name" value="AsnB"/>
    <property type="match status" value="1"/>
</dbReference>
<keyword evidence="5" id="KW-0067">ATP-binding</keyword>